<dbReference type="GO" id="GO:0006693">
    <property type="term" value="P:prostaglandin metabolic process"/>
    <property type="evidence" value="ECO:0007669"/>
    <property type="project" value="TreeGrafter"/>
</dbReference>
<dbReference type="SMART" id="SM00829">
    <property type="entry name" value="PKS_ER"/>
    <property type="match status" value="1"/>
</dbReference>
<comment type="catalytic activity">
    <reaction evidence="5">
        <text>13,14-dihydro-15-oxo-prostaglandin F1alpha + NADP(+) = 15-oxoprostaglandin F1alpha + NADPH + H(+)</text>
        <dbReference type="Rhea" id="RHEA:50592"/>
        <dbReference type="ChEBI" id="CHEBI:15378"/>
        <dbReference type="ChEBI" id="CHEBI:57783"/>
        <dbReference type="ChEBI" id="CHEBI:58349"/>
        <dbReference type="ChEBI" id="CHEBI:79072"/>
        <dbReference type="ChEBI" id="CHEBI:133411"/>
    </reaction>
    <physiologicalReaction direction="right-to-left" evidence="5">
        <dbReference type="Rhea" id="RHEA:50594"/>
    </physiologicalReaction>
</comment>
<organism evidence="9 10">
    <name type="scientific">Holothuria leucospilota</name>
    <name type="common">Black long sea cucumber</name>
    <name type="synonym">Mertensiothuria leucospilota</name>
    <dbReference type="NCBI Taxonomy" id="206669"/>
    <lineage>
        <taxon>Eukaryota</taxon>
        <taxon>Metazoa</taxon>
        <taxon>Echinodermata</taxon>
        <taxon>Eleutherozoa</taxon>
        <taxon>Echinozoa</taxon>
        <taxon>Holothuroidea</taxon>
        <taxon>Aspidochirotacea</taxon>
        <taxon>Aspidochirotida</taxon>
        <taxon>Holothuriidae</taxon>
        <taxon>Holothuria</taxon>
    </lineage>
</organism>
<evidence type="ECO:0000256" key="3">
    <source>
        <dbReference type="ARBA" id="ARBA00023002"/>
    </source>
</evidence>
<evidence type="ECO:0000259" key="8">
    <source>
        <dbReference type="SMART" id="SM00829"/>
    </source>
</evidence>
<dbReference type="PANTHER" id="PTHR43205">
    <property type="entry name" value="PROSTAGLANDIN REDUCTASE"/>
    <property type="match status" value="1"/>
</dbReference>
<evidence type="ECO:0000256" key="7">
    <source>
        <dbReference type="ARBA" id="ARBA00049070"/>
    </source>
</evidence>
<keyword evidence="3" id="KW-0560">Oxidoreductase</keyword>
<name>A0A9Q1BEB3_HOLLE</name>
<sequence length="337" mass="36582">MVKAKQWILKKPFSGTAKSTDVEIKEIDLPTLKDGEVLIECIAISVDPYQRVFVNNGMTKVGDVMYAEQVAKVIESKNPDFPVGTHVTTFAGWTTHSIQTGDKMVKVPEYPPDIPIELSLGLLGMPGMTAYYGLLAAVEIKEGETVYVNAAAGAVGTVVGQIAKLKGCKVYGSAGSDDKVKFLKEDLGFDDAFNYKTITDLPSLDKSLKRIIPQGIDVFFENVGGGAFAVVLENMNQGGRVALCGAISSYNHEDKYKLAIPNFAVTCFLKGLTLKGFTGWAHMAKDKENAGLKEMIGWVREGKLKFPGHTFTGFENTFDAFLSLFSGDNIGKILVKI</sequence>
<comment type="similarity">
    <text evidence="1">Belongs to the NADP-dependent oxidoreductase L4BD family.</text>
</comment>
<evidence type="ECO:0000313" key="9">
    <source>
        <dbReference type="EMBL" id="KAJ8023480.1"/>
    </source>
</evidence>
<proteinExistence type="inferred from homology"/>
<dbReference type="Pfam" id="PF16884">
    <property type="entry name" value="ADH_N_2"/>
    <property type="match status" value="1"/>
</dbReference>
<comment type="catalytic activity">
    <reaction evidence="6">
        <text>13,14-dihydro-15-oxo-PGF2alpha + NADP(+) = 15-oxoprostaglandin F2alpha + NADPH + H(+)</text>
        <dbReference type="Rhea" id="RHEA:50588"/>
        <dbReference type="ChEBI" id="CHEBI:15378"/>
        <dbReference type="ChEBI" id="CHEBI:57783"/>
        <dbReference type="ChEBI" id="CHEBI:58349"/>
        <dbReference type="ChEBI" id="CHEBI:133374"/>
        <dbReference type="ChEBI" id="CHEBI:133409"/>
    </reaction>
    <physiologicalReaction direction="right-to-left" evidence="6">
        <dbReference type="Rhea" id="RHEA:50590"/>
    </physiologicalReaction>
</comment>
<dbReference type="Gene3D" id="3.40.50.720">
    <property type="entry name" value="NAD(P)-binding Rossmann-like Domain"/>
    <property type="match status" value="1"/>
</dbReference>
<comment type="caution">
    <text evidence="9">The sequence shown here is derived from an EMBL/GenBank/DDBJ whole genome shotgun (WGS) entry which is preliminary data.</text>
</comment>
<dbReference type="AlphaFoldDB" id="A0A9Q1BEB3"/>
<evidence type="ECO:0000256" key="5">
    <source>
        <dbReference type="ARBA" id="ARBA00047878"/>
    </source>
</evidence>
<dbReference type="SUPFAM" id="SSF51735">
    <property type="entry name" value="NAD(P)-binding Rossmann-fold domains"/>
    <property type="match status" value="1"/>
</dbReference>
<dbReference type="EMBL" id="JAIZAY010000019">
    <property type="protein sequence ID" value="KAJ8023480.1"/>
    <property type="molecule type" value="Genomic_DNA"/>
</dbReference>
<dbReference type="EC" id="1.3.1.48" evidence="2"/>
<dbReference type="InterPro" id="IPR045010">
    <property type="entry name" value="MDR_fam"/>
</dbReference>
<evidence type="ECO:0000256" key="1">
    <source>
        <dbReference type="ARBA" id="ARBA00010460"/>
    </source>
</evidence>
<dbReference type="SUPFAM" id="SSF50129">
    <property type="entry name" value="GroES-like"/>
    <property type="match status" value="1"/>
</dbReference>
<dbReference type="OrthoDB" id="809632at2759"/>
<dbReference type="Proteomes" id="UP001152320">
    <property type="component" value="Chromosome 19"/>
</dbReference>
<comment type="catalytic activity">
    <reaction evidence="7">
        <text>13,14-dihydro-15-oxo-prostaglandin E1 + NADP(+) = 15-oxoprostaglandin E1 + NADPH + H(+)</text>
        <dbReference type="Rhea" id="RHEA:50584"/>
        <dbReference type="ChEBI" id="CHEBI:15378"/>
        <dbReference type="ChEBI" id="CHEBI:57401"/>
        <dbReference type="ChEBI" id="CHEBI:57783"/>
        <dbReference type="ChEBI" id="CHEBI:58349"/>
        <dbReference type="ChEBI" id="CHEBI:133408"/>
    </reaction>
    <physiologicalReaction direction="right-to-left" evidence="7">
        <dbReference type="Rhea" id="RHEA:50586"/>
    </physiologicalReaction>
</comment>
<dbReference type="InterPro" id="IPR013149">
    <property type="entry name" value="ADH-like_C"/>
</dbReference>
<dbReference type="PANTHER" id="PTHR43205:SF7">
    <property type="entry name" value="PROSTAGLANDIN REDUCTASE 1"/>
    <property type="match status" value="1"/>
</dbReference>
<evidence type="ECO:0000313" key="10">
    <source>
        <dbReference type="Proteomes" id="UP001152320"/>
    </source>
</evidence>
<dbReference type="GO" id="GO:0047522">
    <property type="term" value="F:15-oxoprostaglandin 13-reductase [NAD(P)+] activity"/>
    <property type="evidence" value="ECO:0007669"/>
    <property type="project" value="UniProtKB-EC"/>
</dbReference>
<accession>A0A9Q1BEB3</accession>
<evidence type="ECO:0000256" key="6">
    <source>
        <dbReference type="ARBA" id="ARBA00048290"/>
    </source>
</evidence>
<dbReference type="FunFam" id="3.40.50.720:FF:000121">
    <property type="entry name" value="Prostaglandin reductase 2"/>
    <property type="match status" value="1"/>
</dbReference>
<evidence type="ECO:0000256" key="4">
    <source>
        <dbReference type="ARBA" id="ARBA00033119"/>
    </source>
</evidence>
<dbReference type="InterPro" id="IPR041694">
    <property type="entry name" value="ADH_N_2"/>
</dbReference>
<dbReference type="InterPro" id="IPR011032">
    <property type="entry name" value="GroES-like_sf"/>
</dbReference>
<keyword evidence="10" id="KW-1185">Reference proteome</keyword>
<gene>
    <name evidence="9" type="ORF">HOLleu_35935</name>
</gene>
<dbReference type="InterPro" id="IPR020843">
    <property type="entry name" value="ER"/>
</dbReference>
<dbReference type="Gene3D" id="3.90.180.10">
    <property type="entry name" value="Medium-chain alcohol dehydrogenases, catalytic domain"/>
    <property type="match status" value="1"/>
</dbReference>
<feature type="domain" description="Enoyl reductase (ER)" evidence="8">
    <location>
        <begin position="15"/>
        <end position="335"/>
    </location>
</feature>
<protein>
    <recommendedName>
        <fullName evidence="4">15-oxoprostaglandin 13-reductase</fullName>
        <ecNumber evidence="2">1.3.1.48</ecNumber>
    </recommendedName>
    <alternativeName>
        <fullName evidence="4">15-oxoprostaglandin 13-reductase</fullName>
    </alternativeName>
</protein>
<evidence type="ECO:0000256" key="2">
    <source>
        <dbReference type="ARBA" id="ARBA00011981"/>
    </source>
</evidence>
<dbReference type="Pfam" id="PF00107">
    <property type="entry name" value="ADH_zinc_N"/>
    <property type="match status" value="1"/>
</dbReference>
<reference evidence="9" key="1">
    <citation type="submission" date="2021-10" db="EMBL/GenBank/DDBJ databases">
        <title>Tropical sea cucumber genome reveals ecological adaptation and Cuvierian tubules defense mechanism.</title>
        <authorList>
            <person name="Chen T."/>
        </authorList>
    </citation>
    <scope>NUCLEOTIDE SEQUENCE</scope>
    <source>
        <strain evidence="9">Nanhai2018</strain>
        <tissue evidence="9">Muscle</tissue>
    </source>
</reference>
<dbReference type="InterPro" id="IPR036291">
    <property type="entry name" value="NAD(P)-bd_dom_sf"/>
</dbReference>